<dbReference type="Pfam" id="PF01204">
    <property type="entry name" value="Trehalase"/>
    <property type="match status" value="1"/>
</dbReference>
<keyword evidence="6 7" id="KW-0326">Glycosidase</keyword>
<dbReference type="GO" id="GO:0004555">
    <property type="term" value="F:alpha,alpha-trehalase activity"/>
    <property type="evidence" value="ECO:0007669"/>
    <property type="project" value="UniProtKB-EC"/>
</dbReference>
<dbReference type="PROSITE" id="PS00927">
    <property type="entry name" value="TREHALASE_1"/>
    <property type="match status" value="1"/>
</dbReference>
<dbReference type="PROSITE" id="PS00928">
    <property type="entry name" value="TREHALASE_2"/>
    <property type="match status" value="1"/>
</dbReference>
<reference evidence="9" key="1">
    <citation type="submission" date="2020-11" db="EMBL/GenBank/DDBJ databases">
        <authorList>
            <person name="Tran Van P."/>
        </authorList>
    </citation>
    <scope>NUCLEOTIDE SEQUENCE</scope>
</reference>
<organism evidence="9">
    <name type="scientific">Timema californicum</name>
    <name type="common">California timema</name>
    <name type="synonym">Walking stick</name>
    <dbReference type="NCBI Taxonomy" id="61474"/>
    <lineage>
        <taxon>Eukaryota</taxon>
        <taxon>Metazoa</taxon>
        <taxon>Ecdysozoa</taxon>
        <taxon>Arthropoda</taxon>
        <taxon>Hexapoda</taxon>
        <taxon>Insecta</taxon>
        <taxon>Pterygota</taxon>
        <taxon>Neoptera</taxon>
        <taxon>Polyneoptera</taxon>
        <taxon>Phasmatodea</taxon>
        <taxon>Timematodea</taxon>
        <taxon>Timematoidea</taxon>
        <taxon>Timematidae</taxon>
        <taxon>Timema</taxon>
    </lineage>
</organism>
<feature type="compositionally biased region" description="Polar residues" evidence="8">
    <location>
        <begin position="685"/>
        <end position="694"/>
    </location>
</feature>
<dbReference type="InterPro" id="IPR008928">
    <property type="entry name" value="6-hairpin_glycosidase_sf"/>
</dbReference>
<comment type="similarity">
    <text evidence="2 7">Belongs to the glycosyl hydrolase 37 family.</text>
</comment>
<evidence type="ECO:0000256" key="8">
    <source>
        <dbReference type="SAM" id="MobiDB-lite"/>
    </source>
</evidence>
<protein>
    <recommendedName>
        <fullName evidence="4 7">Trehalase</fullName>
        <ecNumber evidence="3 7">3.2.1.28</ecNumber>
    </recommendedName>
    <alternativeName>
        <fullName evidence="7">Alpha-trehalose glucohydrolase</fullName>
    </alternativeName>
</protein>
<gene>
    <name evidence="9" type="ORF">TCMB3V08_LOCUS9293</name>
</gene>
<dbReference type="InterPro" id="IPR012341">
    <property type="entry name" value="6hp_glycosidase-like_sf"/>
</dbReference>
<evidence type="ECO:0000256" key="2">
    <source>
        <dbReference type="ARBA" id="ARBA00005615"/>
    </source>
</evidence>
<dbReference type="PANTHER" id="PTHR23403:SF1">
    <property type="entry name" value="TREHALASE"/>
    <property type="match status" value="1"/>
</dbReference>
<proteinExistence type="inferred from homology"/>
<dbReference type="EC" id="3.2.1.28" evidence="3 7"/>
<evidence type="ECO:0000256" key="6">
    <source>
        <dbReference type="ARBA" id="ARBA00023295"/>
    </source>
</evidence>
<name>A0A7R9JCD3_TIMCA</name>
<dbReference type="AlphaFoldDB" id="A0A7R9JCD3"/>
<dbReference type="EMBL" id="OE184597">
    <property type="protein sequence ID" value="CAD7576730.1"/>
    <property type="molecule type" value="Genomic_DNA"/>
</dbReference>
<evidence type="ECO:0000313" key="9">
    <source>
        <dbReference type="EMBL" id="CAD7576730.1"/>
    </source>
</evidence>
<evidence type="ECO:0000256" key="7">
    <source>
        <dbReference type="RuleBase" id="RU361180"/>
    </source>
</evidence>
<dbReference type="InterPro" id="IPR001661">
    <property type="entry name" value="Glyco_hydro_37"/>
</dbReference>
<keyword evidence="5 7" id="KW-0378">Hydrolase</keyword>
<accession>A0A7R9JCD3</accession>
<comment type="catalytic activity">
    <reaction evidence="1 7">
        <text>alpha,alpha-trehalose + H2O = alpha-D-glucose + beta-D-glucose</text>
        <dbReference type="Rhea" id="RHEA:32675"/>
        <dbReference type="ChEBI" id="CHEBI:15377"/>
        <dbReference type="ChEBI" id="CHEBI:15903"/>
        <dbReference type="ChEBI" id="CHEBI:16551"/>
        <dbReference type="ChEBI" id="CHEBI:17925"/>
        <dbReference type="EC" id="3.2.1.28"/>
    </reaction>
</comment>
<dbReference type="Gene3D" id="1.50.10.10">
    <property type="match status" value="1"/>
</dbReference>
<dbReference type="GO" id="GO:0005993">
    <property type="term" value="P:trehalose catabolic process"/>
    <property type="evidence" value="ECO:0007669"/>
    <property type="project" value="TreeGrafter"/>
</dbReference>
<dbReference type="InterPro" id="IPR018232">
    <property type="entry name" value="Glyco_hydro_37_CS"/>
</dbReference>
<dbReference type="PRINTS" id="PR00744">
    <property type="entry name" value="GLHYDRLASE37"/>
</dbReference>
<dbReference type="PANTHER" id="PTHR23403">
    <property type="entry name" value="TREHALASE"/>
    <property type="match status" value="1"/>
</dbReference>
<evidence type="ECO:0000256" key="1">
    <source>
        <dbReference type="ARBA" id="ARBA00001576"/>
    </source>
</evidence>
<evidence type="ECO:0000256" key="4">
    <source>
        <dbReference type="ARBA" id="ARBA00019905"/>
    </source>
</evidence>
<dbReference type="SUPFAM" id="SSF48208">
    <property type="entry name" value="Six-hairpin glycosidases"/>
    <property type="match status" value="1"/>
</dbReference>
<evidence type="ECO:0000256" key="3">
    <source>
        <dbReference type="ARBA" id="ARBA00012757"/>
    </source>
</evidence>
<sequence length="813" mass="91060">MNTTSEKPTQHQVKTFIEEMFEPAGTEFEDWEPPDWLPNPPFLRNIQDLQLREWGRQLNNQWKFLGRNIKEDVRVKPDHYSLIYVPYPVIVPGGRFREFYYWDSYWIVGGLLYSEMHHTVKGMLLNFLSVVDKYGFIPNGGRIYYSARSQPPLLIPMVKSYVDKVKDYTFLKESIHTLEKEFQYWMNVHSVNIEKHGKTYRLARYFDASSGPRPESYREDFQSARLFKTDAEREDFYSELKAATESGWDFSSRWFVLNATNKGNITNLKTKHIIPVDLNAILYWNADILAEFFTRLGNTKKSLVYKNIAKEWLDAVTEILWHDEVGAWLDYDIMNGVKRDYFYPTNISPLWTGCFVSNAINNSTIGKVMKYLEKHQIMVNLGGVPASLEHTGEQWDYPNAWAPLQYIMVHSLEATGDETAKELAFQIAEKWVRSNYKAYNETNAMYEKYDATVPGGHGGGGEYTVQLGFGWTNGVVMAFLDMYGDRLTVGDTLGGIAPQASTGCILPSSMTTIILSVVALLLPLFIGCMGVRVPFSFSSLVTSYRGQSTSLECSIAPAQHHACFQASGGIRVRNNFRRLIFPGPATGKNRAVCKVALLLAIITSITPNGGLKSRYSSGSGHREKPRCVQGGLTPCYHHVPKTSLAVVSSHDVPTMGVGSGLVLVALTLEGAIDVPKPCSDKRDVTNSGLGSSHPSPHRIVSPHASTKGGPVWDQVNPYGLVASESRWGLSNISMDHTWCSDQPGLDLSDGRFSAYLAKSARGHGCPLSDDVCNHHLISDVSSQAVKKIFDNKPAYRLYGAGLPISDQQARWPT</sequence>
<evidence type="ECO:0000256" key="5">
    <source>
        <dbReference type="ARBA" id="ARBA00022801"/>
    </source>
</evidence>
<feature type="region of interest" description="Disordered" evidence="8">
    <location>
        <begin position="677"/>
        <end position="710"/>
    </location>
</feature>